<dbReference type="Gene3D" id="3.10.580.10">
    <property type="entry name" value="CBS-domain"/>
    <property type="match status" value="2"/>
</dbReference>
<keyword evidence="1 2" id="KW-0129">CBS domain</keyword>
<dbReference type="SMART" id="SM00116">
    <property type="entry name" value="CBS"/>
    <property type="match status" value="2"/>
</dbReference>
<dbReference type="PANTHER" id="PTHR43080:SF2">
    <property type="entry name" value="CBS DOMAIN-CONTAINING PROTEIN"/>
    <property type="match status" value="1"/>
</dbReference>
<feature type="domain" description="CBS" evidence="3">
    <location>
        <begin position="93"/>
        <end position="149"/>
    </location>
</feature>
<accession>A0A1F6AJK8</accession>
<dbReference type="InterPro" id="IPR046342">
    <property type="entry name" value="CBS_dom_sf"/>
</dbReference>
<dbReference type="InterPro" id="IPR000644">
    <property type="entry name" value="CBS_dom"/>
</dbReference>
<evidence type="ECO:0000256" key="2">
    <source>
        <dbReference type="PROSITE-ProRule" id="PRU00703"/>
    </source>
</evidence>
<reference evidence="4 5" key="1">
    <citation type="journal article" date="2016" name="Nat. Commun.">
        <title>Thousands of microbial genomes shed light on interconnected biogeochemical processes in an aquifer system.</title>
        <authorList>
            <person name="Anantharaman K."/>
            <person name="Brown C.T."/>
            <person name="Hug L.A."/>
            <person name="Sharon I."/>
            <person name="Castelle C.J."/>
            <person name="Probst A.J."/>
            <person name="Thomas B.C."/>
            <person name="Singh A."/>
            <person name="Wilkins M.J."/>
            <person name="Karaoz U."/>
            <person name="Brodie E.L."/>
            <person name="Williams K.H."/>
            <person name="Hubbard S.S."/>
            <person name="Banfield J.F."/>
        </authorList>
    </citation>
    <scope>NUCLEOTIDE SEQUENCE [LARGE SCALE GENOMIC DNA]</scope>
</reference>
<dbReference type="Pfam" id="PF00571">
    <property type="entry name" value="CBS"/>
    <property type="match status" value="2"/>
</dbReference>
<dbReference type="EMBL" id="MFJV01000001">
    <property type="protein sequence ID" value="OGG24623.1"/>
    <property type="molecule type" value="Genomic_DNA"/>
</dbReference>
<sequence length="165" mass="18865">MKVADAMSKKVVVASSGAGFQELWKKIFAHRINAIPIVDSGNRLIGIVTREDLLKILYPTYRDLILDFTVLPDFEEMEMSIRQLSTKKAKDVMNKRVVFTRKDTEIMRALSRMIVRQVDQLPVIDEAEKVVGMITKGDIFYALAKKNFLLKTTKKGKKENFLGKK</sequence>
<dbReference type="AlphaFoldDB" id="A0A1F6AJK8"/>
<proteinExistence type="predicted"/>
<evidence type="ECO:0000313" key="4">
    <source>
        <dbReference type="EMBL" id="OGG24623.1"/>
    </source>
</evidence>
<dbReference type="PROSITE" id="PS51371">
    <property type="entry name" value="CBS"/>
    <property type="match status" value="2"/>
</dbReference>
<evidence type="ECO:0000259" key="3">
    <source>
        <dbReference type="PROSITE" id="PS51371"/>
    </source>
</evidence>
<name>A0A1F6AJK8_9BACT</name>
<protein>
    <recommendedName>
        <fullName evidence="3">CBS domain-containing protein</fullName>
    </recommendedName>
</protein>
<dbReference type="STRING" id="1798392.A3A79_05595"/>
<feature type="domain" description="CBS" evidence="3">
    <location>
        <begin position="7"/>
        <end position="64"/>
    </location>
</feature>
<dbReference type="PANTHER" id="PTHR43080">
    <property type="entry name" value="CBS DOMAIN-CONTAINING PROTEIN CBSX3, MITOCHONDRIAL"/>
    <property type="match status" value="1"/>
</dbReference>
<evidence type="ECO:0000313" key="5">
    <source>
        <dbReference type="Proteomes" id="UP000178759"/>
    </source>
</evidence>
<gene>
    <name evidence="4" type="ORF">A3A79_05595</name>
</gene>
<dbReference type="Proteomes" id="UP000178759">
    <property type="component" value="Unassembled WGS sequence"/>
</dbReference>
<evidence type="ECO:0000256" key="1">
    <source>
        <dbReference type="ARBA" id="ARBA00023122"/>
    </source>
</evidence>
<comment type="caution">
    <text evidence="4">The sequence shown here is derived from an EMBL/GenBank/DDBJ whole genome shotgun (WGS) entry which is preliminary data.</text>
</comment>
<dbReference type="InterPro" id="IPR051257">
    <property type="entry name" value="Diverse_CBS-Domain"/>
</dbReference>
<organism evidence="4 5">
    <name type="scientific">Candidatus Gottesmanbacteria bacterium RIFCSPLOWO2_01_FULL_43_11b</name>
    <dbReference type="NCBI Taxonomy" id="1798392"/>
    <lineage>
        <taxon>Bacteria</taxon>
        <taxon>Candidatus Gottesmaniibacteriota</taxon>
    </lineage>
</organism>
<dbReference type="SUPFAM" id="SSF54631">
    <property type="entry name" value="CBS-domain pair"/>
    <property type="match status" value="1"/>
</dbReference>